<evidence type="ECO:0000256" key="4">
    <source>
        <dbReference type="ARBA" id="ARBA00011690"/>
    </source>
</evidence>
<comment type="function">
    <text evidence="2 8">The glycine cleavage system catalyzes the degradation of glycine. The P protein binds the alpha-amino group of glycine through its pyridoxal phosphate cofactor; CO(2) is released and the remaining methylamine moiety is then transferred to the lipoamide cofactor of the H protein.</text>
</comment>
<dbReference type="STRING" id="1400863.BN873_230043"/>
<dbReference type="PANTHER" id="PTHR11773">
    <property type="entry name" value="GLYCINE DEHYDROGENASE, DECARBOXYLATING"/>
    <property type="match status" value="1"/>
</dbReference>
<evidence type="ECO:0000259" key="11">
    <source>
        <dbReference type="Pfam" id="PF21478"/>
    </source>
</evidence>
<dbReference type="Gene3D" id="3.40.640.10">
    <property type="entry name" value="Type I PLP-dependent aspartate aminotransferase-like (Major domain)"/>
    <property type="match status" value="2"/>
</dbReference>
<dbReference type="FunFam" id="3.90.1150.10:FF:000007">
    <property type="entry name" value="Glycine dehydrogenase (decarboxylating), mitochondrial"/>
    <property type="match status" value="1"/>
</dbReference>
<dbReference type="EMBL" id="CBTJ020000029">
    <property type="protein sequence ID" value="CDI02028.1"/>
    <property type="molecule type" value="Genomic_DNA"/>
</dbReference>
<keyword evidence="13" id="KW-1185">Reference proteome</keyword>
<proteinExistence type="inferred from homology"/>
<comment type="similarity">
    <text evidence="3 8">Belongs to the GcvP family.</text>
</comment>
<name>W6MCJ3_9GAMM</name>
<dbReference type="InterPro" id="IPR049316">
    <property type="entry name" value="GDC-P_C"/>
</dbReference>
<gene>
    <name evidence="8 12" type="primary">gcvP</name>
    <name evidence="12" type="ORF">BN873_230043</name>
</gene>
<feature type="modified residue" description="N6-(pyridoxal phosphate)lysine" evidence="8 9">
    <location>
        <position position="713"/>
    </location>
</feature>
<dbReference type="SUPFAM" id="SSF53383">
    <property type="entry name" value="PLP-dependent transferases"/>
    <property type="match status" value="2"/>
</dbReference>
<keyword evidence="6 8" id="KW-0560">Oxidoreductase</keyword>
<evidence type="ECO:0000256" key="2">
    <source>
        <dbReference type="ARBA" id="ARBA00003788"/>
    </source>
</evidence>
<dbReference type="InterPro" id="IPR015421">
    <property type="entry name" value="PyrdxlP-dep_Trfase_major"/>
</dbReference>
<dbReference type="FunFam" id="3.40.640.10:FF:000005">
    <property type="entry name" value="Glycine dehydrogenase (decarboxylating), mitochondrial"/>
    <property type="match status" value="1"/>
</dbReference>
<dbReference type="EC" id="1.4.4.2" evidence="8"/>
<comment type="cofactor">
    <cofactor evidence="1 8 9">
        <name>pyridoxal 5'-phosphate</name>
        <dbReference type="ChEBI" id="CHEBI:597326"/>
    </cofactor>
</comment>
<feature type="domain" description="Glycine dehydrogenase C-terminal" evidence="11">
    <location>
        <begin position="784"/>
        <end position="905"/>
    </location>
</feature>
<feature type="domain" description="Glycine cleavage system P-protein N-terminal" evidence="10">
    <location>
        <begin position="468"/>
        <end position="747"/>
    </location>
</feature>
<evidence type="ECO:0000256" key="9">
    <source>
        <dbReference type="PIRSR" id="PIRSR603437-50"/>
    </source>
</evidence>
<evidence type="ECO:0000256" key="3">
    <source>
        <dbReference type="ARBA" id="ARBA00010756"/>
    </source>
</evidence>
<dbReference type="Pfam" id="PF21478">
    <property type="entry name" value="GcvP2_C"/>
    <property type="match status" value="1"/>
</dbReference>
<dbReference type="CDD" id="cd00613">
    <property type="entry name" value="GDC-P"/>
    <property type="match status" value="2"/>
</dbReference>
<feature type="domain" description="Glycine cleavage system P-protein N-terminal" evidence="10">
    <location>
        <begin position="24"/>
        <end position="447"/>
    </location>
</feature>
<evidence type="ECO:0000256" key="1">
    <source>
        <dbReference type="ARBA" id="ARBA00001933"/>
    </source>
</evidence>
<dbReference type="InterPro" id="IPR015422">
    <property type="entry name" value="PyrdxlP-dep_Trfase_small"/>
</dbReference>
<evidence type="ECO:0000256" key="6">
    <source>
        <dbReference type="ARBA" id="ARBA00023002"/>
    </source>
</evidence>
<dbReference type="GO" id="GO:0005960">
    <property type="term" value="C:glycine cleavage complex"/>
    <property type="evidence" value="ECO:0007669"/>
    <property type="project" value="TreeGrafter"/>
</dbReference>
<accession>W6MCJ3</accession>
<dbReference type="Gene3D" id="3.90.1150.10">
    <property type="entry name" value="Aspartate Aminotransferase, domain 1"/>
    <property type="match status" value="2"/>
</dbReference>
<keyword evidence="5 8" id="KW-0663">Pyridoxal phosphate</keyword>
<dbReference type="InterPro" id="IPR049315">
    <property type="entry name" value="GDC-P_N"/>
</dbReference>
<dbReference type="FunFam" id="3.40.640.10:FF:000007">
    <property type="entry name" value="glycine dehydrogenase (Decarboxylating), mitochondrial"/>
    <property type="match status" value="1"/>
</dbReference>
<dbReference type="Pfam" id="PF02347">
    <property type="entry name" value="GDC-P"/>
    <property type="match status" value="2"/>
</dbReference>
<dbReference type="AlphaFoldDB" id="W6MCJ3"/>
<evidence type="ECO:0000259" key="10">
    <source>
        <dbReference type="Pfam" id="PF02347"/>
    </source>
</evidence>
<evidence type="ECO:0000256" key="5">
    <source>
        <dbReference type="ARBA" id="ARBA00022898"/>
    </source>
</evidence>
<protein>
    <recommendedName>
        <fullName evidence="8">Glycine dehydrogenase (decarboxylating)</fullName>
        <ecNumber evidence="8">1.4.4.2</ecNumber>
    </recommendedName>
    <alternativeName>
        <fullName evidence="8">Glycine cleavage system P-protein</fullName>
    </alternativeName>
    <alternativeName>
        <fullName evidence="8">Glycine decarboxylase</fullName>
    </alternativeName>
    <alternativeName>
        <fullName evidence="8">Glycine dehydrogenase (aminomethyl-transferring)</fullName>
    </alternativeName>
</protein>
<evidence type="ECO:0000313" key="13">
    <source>
        <dbReference type="Proteomes" id="UP000035760"/>
    </source>
</evidence>
<reference evidence="12" key="2">
    <citation type="submission" date="2014-03" db="EMBL/GenBank/DDBJ databases">
        <title>Candidatus Competibacter-lineage genomes retrieved from metagenomes reveal functional metabolic diversity.</title>
        <authorList>
            <person name="McIlroy S.J."/>
            <person name="Albertsen M."/>
            <person name="Andresen E.K."/>
            <person name="Saunders A.M."/>
            <person name="Kristiansen R."/>
            <person name="Stokholm-Bjerregaard M."/>
            <person name="Nielsen K.L."/>
            <person name="Nielsen P.H."/>
        </authorList>
    </citation>
    <scope>NUCLEOTIDE SEQUENCE</scope>
    <source>
        <strain evidence="12">Run_A_D11</strain>
    </source>
</reference>
<dbReference type="PANTHER" id="PTHR11773:SF1">
    <property type="entry name" value="GLYCINE DEHYDROGENASE (DECARBOXYLATING), MITOCHONDRIAL"/>
    <property type="match status" value="1"/>
</dbReference>
<dbReference type="GO" id="GO:0005829">
    <property type="term" value="C:cytosol"/>
    <property type="evidence" value="ECO:0007669"/>
    <property type="project" value="TreeGrafter"/>
</dbReference>
<dbReference type="GO" id="GO:0030170">
    <property type="term" value="F:pyridoxal phosphate binding"/>
    <property type="evidence" value="ECO:0007669"/>
    <property type="project" value="TreeGrafter"/>
</dbReference>
<organism evidence="12 13">
    <name type="scientific">Candidatus Competibacter denitrificans Run_A_D11</name>
    <dbReference type="NCBI Taxonomy" id="1400863"/>
    <lineage>
        <taxon>Bacteria</taxon>
        <taxon>Pseudomonadati</taxon>
        <taxon>Pseudomonadota</taxon>
        <taxon>Gammaproteobacteria</taxon>
        <taxon>Candidatus Competibacteraceae</taxon>
        <taxon>Candidatus Competibacter</taxon>
    </lineage>
</organism>
<comment type="caution">
    <text evidence="12">The sequence shown here is derived from an EMBL/GenBank/DDBJ whole genome shotgun (WGS) entry which is preliminary data.</text>
</comment>
<evidence type="ECO:0000256" key="7">
    <source>
        <dbReference type="ARBA" id="ARBA00049026"/>
    </source>
</evidence>
<evidence type="ECO:0000256" key="8">
    <source>
        <dbReference type="HAMAP-Rule" id="MF_00711"/>
    </source>
</evidence>
<comment type="catalytic activity">
    <reaction evidence="7 8">
        <text>N(6)-[(R)-lipoyl]-L-lysyl-[glycine-cleavage complex H protein] + glycine + H(+) = N(6)-[(R)-S(8)-aminomethyldihydrolipoyl]-L-lysyl-[glycine-cleavage complex H protein] + CO2</text>
        <dbReference type="Rhea" id="RHEA:24304"/>
        <dbReference type="Rhea" id="RHEA-COMP:10494"/>
        <dbReference type="Rhea" id="RHEA-COMP:10495"/>
        <dbReference type="ChEBI" id="CHEBI:15378"/>
        <dbReference type="ChEBI" id="CHEBI:16526"/>
        <dbReference type="ChEBI" id="CHEBI:57305"/>
        <dbReference type="ChEBI" id="CHEBI:83099"/>
        <dbReference type="ChEBI" id="CHEBI:83143"/>
        <dbReference type="EC" id="1.4.4.2"/>
    </reaction>
</comment>
<dbReference type="NCBIfam" id="NF001696">
    <property type="entry name" value="PRK00451.1"/>
    <property type="match status" value="1"/>
</dbReference>
<dbReference type="HAMAP" id="MF_00711">
    <property type="entry name" value="GcvP"/>
    <property type="match status" value="1"/>
</dbReference>
<dbReference type="GO" id="GO:0004375">
    <property type="term" value="F:glycine dehydrogenase (decarboxylating) activity"/>
    <property type="evidence" value="ECO:0007669"/>
    <property type="project" value="UniProtKB-EC"/>
</dbReference>
<dbReference type="InterPro" id="IPR003437">
    <property type="entry name" value="GcvP"/>
</dbReference>
<reference evidence="12" key="1">
    <citation type="submission" date="2013-07" db="EMBL/GenBank/DDBJ databases">
        <authorList>
            <person name="McIlroy S."/>
        </authorList>
    </citation>
    <scope>NUCLEOTIDE SEQUENCE [LARGE SCALE GENOMIC DNA]</scope>
    <source>
        <strain evidence="12">Run_A_D11</strain>
    </source>
</reference>
<comment type="subunit">
    <text evidence="4 8">The glycine cleavage system is composed of four proteins: P, T, L and H.</text>
</comment>
<sequence>MNTPHTAPRRPLSTLEPGGEFIPRHIGPSVAEQAQMLAALGFDSMESFINSVVPAGIRSGAPLALNPPRSEAQTLAELRQIAAKNKIFRSFLGMGYSDTHTPTVILRNVLENPAWYTAYTPYQPEISQGRLEALLNFQTMIMGLTGMEIANASLLDEATAAAEAMTLCRRVSKAKGKTFFVSQDCHPQTIDVVRTRAAPFGLEVVVGHHQSDLDALDCFGVLLQYPASSGEIHDYAETIAKAHGKGALAVVAADLLALTLLKPPGEFDADVVVGSAQRFGVPLGYGGPHAAFFATRDRFKRDMPGRLVGVSVDAKGNKALRLALQTREQHIRREKATSNICTAQALLAIMASLYACYHGPRGLTAIAERVHGFTVTLAEGIKKLGYELTTSAFFDTFTVKTGAQTAALHAAARDHQMNLRAASADTIGIALDETTTRAEVEALWAVFAKAGAAAPDFAALEPSAPGRIPANLARTSAFLTHPVFNTYHSETEMLRYLRFLADRDLALDRCMIPLGSCTMKLNATTEMIPITWPEFANLHPFAPSDQAQGYAELFAALEKMLVACTGYDAVSLQPNAGSQGEYAGMMAIRAYHANRGEGGRNVCLIPASAHGTNPATAQMAGMQVVVVACDQNGNVDLNDFKAKAEKHSANLAAIMITYPSTHGVFEETVRDICDVIHAHGGQVYIDGANMNALVGLCQPGQFGGDVSHLNLHKTFCIPHGGGGPGVGPIGVKAHLAPFLPGHCIGFDNHLSTGAVAAAPWGSAGILPISWVYITLMGGEGLKQATEVAILNANYIAHRLAPHYPILYTGVNGRVAHECIIDLRALKDRSGVTVDDVAKRLIDFGFHAPTMSFPVPGTLMIEPTESEPKSELDRFCDAMIRIREEIHAIESGHMPGADNPLKNAPHTALELAGEWGHPYSREQAVFPVESLRTVKYFSPVGRVDNVYGDRHLVCACPPVSAYEDHSDDAGA</sequence>
<dbReference type="NCBIfam" id="NF003346">
    <property type="entry name" value="PRK04366.1"/>
    <property type="match status" value="1"/>
</dbReference>
<dbReference type="InterPro" id="IPR015424">
    <property type="entry name" value="PyrdxlP-dep_Trfase"/>
</dbReference>
<dbReference type="GO" id="GO:0019464">
    <property type="term" value="P:glycine decarboxylation via glycine cleavage system"/>
    <property type="evidence" value="ECO:0007669"/>
    <property type="project" value="UniProtKB-UniRule"/>
</dbReference>
<evidence type="ECO:0000313" key="12">
    <source>
        <dbReference type="EMBL" id="CDI02028.1"/>
    </source>
</evidence>
<dbReference type="NCBIfam" id="TIGR00461">
    <property type="entry name" value="gcvP"/>
    <property type="match status" value="1"/>
</dbReference>
<dbReference type="InterPro" id="IPR020581">
    <property type="entry name" value="GDC_P"/>
</dbReference>
<dbReference type="GO" id="GO:0016594">
    <property type="term" value="F:glycine binding"/>
    <property type="evidence" value="ECO:0007669"/>
    <property type="project" value="TreeGrafter"/>
</dbReference>
<dbReference type="Proteomes" id="UP000035760">
    <property type="component" value="Unassembled WGS sequence"/>
</dbReference>